<feature type="domain" description="Carbohydrate kinase FGGY C-terminal" evidence="4">
    <location>
        <begin position="259"/>
        <end position="448"/>
    </location>
</feature>
<dbReference type="Gene3D" id="3.30.420.40">
    <property type="match status" value="2"/>
</dbReference>
<dbReference type="InterPro" id="IPR050406">
    <property type="entry name" value="FGGY_Carb_Kinase"/>
</dbReference>
<accession>A0A3B0TD61</accession>
<dbReference type="EMBL" id="UOEM01000029">
    <property type="protein sequence ID" value="VAW11287.1"/>
    <property type="molecule type" value="Genomic_DNA"/>
</dbReference>
<dbReference type="EC" id="2.7.1.17" evidence="5"/>
<dbReference type="SUPFAM" id="SSF53067">
    <property type="entry name" value="Actin-like ATPase domain"/>
    <property type="match status" value="2"/>
</dbReference>
<dbReference type="InterPro" id="IPR043129">
    <property type="entry name" value="ATPase_NBD"/>
</dbReference>
<keyword evidence="2 5" id="KW-0418">Kinase</keyword>
<protein>
    <submittedName>
        <fullName evidence="5">Xylulose kinase</fullName>
        <ecNumber evidence="5">2.7.1.17</ecNumber>
    </submittedName>
</protein>
<dbReference type="Pfam" id="PF02782">
    <property type="entry name" value="FGGY_C"/>
    <property type="match status" value="1"/>
</dbReference>
<keyword evidence="1 5" id="KW-0808">Transferase</keyword>
<dbReference type="InterPro" id="IPR018484">
    <property type="entry name" value="FGGY_N"/>
</dbReference>
<evidence type="ECO:0000256" key="1">
    <source>
        <dbReference type="ARBA" id="ARBA00022679"/>
    </source>
</evidence>
<gene>
    <name evidence="5" type="ORF">MNBD_ALPHA09-935</name>
</gene>
<proteinExistence type="predicted"/>
<evidence type="ECO:0000313" key="5">
    <source>
        <dbReference type="EMBL" id="VAW11287.1"/>
    </source>
</evidence>
<dbReference type="Pfam" id="PF00370">
    <property type="entry name" value="FGGY_N"/>
    <property type="match status" value="1"/>
</dbReference>
<dbReference type="CDD" id="cd07779">
    <property type="entry name" value="ASKHA_NBD_FGGY_YgcE-like"/>
    <property type="match status" value="1"/>
</dbReference>
<organism evidence="5">
    <name type="scientific">hydrothermal vent metagenome</name>
    <dbReference type="NCBI Taxonomy" id="652676"/>
    <lineage>
        <taxon>unclassified sequences</taxon>
        <taxon>metagenomes</taxon>
        <taxon>ecological metagenomes</taxon>
    </lineage>
</organism>
<dbReference type="PANTHER" id="PTHR43095:SF5">
    <property type="entry name" value="XYLULOSE KINASE"/>
    <property type="match status" value="1"/>
</dbReference>
<dbReference type="PANTHER" id="PTHR43095">
    <property type="entry name" value="SUGAR KINASE"/>
    <property type="match status" value="1"/>
</dbReference>
<evidence type="ECO:0000256" key="2">
    <source>
        <dbReference type="ARBA" id="ARBA00022777"/>
    </source>
</evidence>
<name>A0A3B0TD61_9ZZZZ</name>
<evidence type="ECO:0000259" key="4">
    <source>
        <dbReference type="Pfam" id="PF02782"/>
    </source>
</evidence>
<feature type="domain" description="Carbohydrate kinase FGGY N-terminal" evidence="3">
    <location>
        <begin position="9"/>
        <end position="250"/>
    </location>
</feature>
<dbReference type="PIRSF" id="PIRSF000538">
    <property type="entry name" value="GlpK"/>
    <property type="match status" value="1"/>
</dbReference>
<evidence type="ECO:0000259" key="3">
    <source>
        <dbReference type="Pfam" id="PF00370"/>
    </source>
</evidence>
<dbReference type="GO" id="GO:0004856">
    <property type="term" value="F:D-xylulokinase activity"/>
    <property type="evidence" value="ECO:0007669"/>
    <property type="project" value="UniProtKB-EC"/>
</dbReference>
<dbReference type="PROSITE" id="PS00445">
    <property type="entry name" value="FGGY_KINASES_2"/>
    <property type="match status" value="1"/>
</dbReference>
<dbReference type="AlphaFoldDB" id="A0A3B0TD61"/>
<reference evidence="5" key="1">
    <citation type="submission" date="2018-06" db="EMBL/GenBank/DDBJ databases">
        <authorList>
            <person name="Zhirakovskaya E."/>
        </authorList>
    </citation>
    <scope>NUCLEOTIDE SEQUENCE</scope>
</reference>
<dbReference type="InterPro" id="IPR000577">
    <property type="entry name" value="Carb_kinase_FGGY"/>
</dbReference>
<dbReference type="InterPro" id="IPR018483">
    <property type="entry name" value="Carb_kinase_FGGY_CS"/>
</dbReference>
<sequence>MEITQNSFVIGLDSSTQSTKAIAWRGDGVAMAEGRAPIAMANPQVGWFEQDPEDWWQSCLLALGDLGTKIDLAGAQGLAISNQRETICFLGEDYRASQPAIVWLDERARRQMKTVSKALGAGNIHRISGKPVDITPVLYRLAWLKQNDPDTFAATACFADVQAYLVHRLTGQMKTGWISSDPMGCFDVVEKRWSGEILDYLGLEPQRFPESHRPGTQLGSVTEDGSAATGLATGLPVFAAGGDGQCAGLGTNCTMPGRAYINLGTAVVSGVWSRDYIYNSSWRTEISATGTGYINEMCLRSGAFLINWFVDNFTEGQKNNPGIFAELEAEAALIPIGSEGLLTLPYWAGCMNPHWDSEARGVFIGLTGSHTPAHIYRSILEGITLDVAQGTQAMVEAGIDIDEFIAIGGGAQSALWCQMLADATARPVRVCDTVEASALGAGMIAAFGAGHFATIEDAAAAMSGSHATVHPNARAHARYADLLEIYKPVYHNNAASFAELVAFAGQER</sequence>
<dbReference type="InterPro" id="IPR018485">
    <property type="entry name" value="FGGY_C"/>
</dbReference>